<dbReference type="InterPro" id="IPR013046">
    <property type="entry name" value="GpV/Gp45"/>
</dbReference>
<dbReference type="AlphaFoldDB" id="A0A128FAQ4"/>
<feature type="compositionally biased region" description="Basic and acidic residues" evidence="1">
    <location>
        <begin position="186"/>
        <end position="196"/>
    </location>
</feature>
<dbReference type="EMBL" id="FIZY01000026">
    <property type="protein sequence ID" value="CZF83879.1"/>
    <property type="molecule type" value="Genomic_DNA"/>
</dbReference>
<dbReference type="InterPro" id="IPR014462">
    <property type="entry name" value="Phage_Mu_Gp45"/>
</dbReference>
<reference evidence="4" key="1">
    <citation type="submission" date="2016-02" db="EMBL/GenBank/DDBJ databases">
        <authorList>
            <person name="Rodrigo-Torres Lidia"/>
            <person name="Arahal R.David."/>
        </authorList>
    </citation>
    <scope>NUCLEOTIDE SEQUENCE [LARGE SCALE GENOMIC DNA]</scope>
    <source>
        <strain evidence="4">CECT 8713</strain>
    </source>
</reference>
<accession>A0A128FAQ4</accession>
<organism evidence="3 4">
    <name type="scientific">Grimontia marina</name>
    <dbReference type="NCBI Taxonomy" id="646534"/>
    <lineage>
        <taxon>Bacteria</taxon>
        <taxon>Pseudomonadati</taxon>
        <taxon>Pseudomonadota</taxon>
        <taxon>Gammaproteobacteria</taxon>
        <taxon>Vibrionales</taxon>
        <taxon>Vibrionaceae</taxon>
        <taxon>Grimontia</taxon>
    </lineage>
</organism>
<feature type="domain" description="Bacteriophage Mu Gp45 N-terminal" evidence="2">
    <location>
        <begin position="22"/>
        <end position="88"/>
    </location>
</feature>
<evidence type="ECO:0000259" key="2">
    <source>
        <dbReference type="Pfam" id="PF06890"/>
    </source>
</evidence>
<evidence type="ECO:0000256" key="1">
    <source>
        <dbReference type="SAM" id="MobiDB-lite"/>
    </source>
</evidence>
<evidence type="ECO:0000313" key="4">
    <source>
        <dbReference type="Proteomes" id="UP000073601"/>
    </source>
</evidence>
<gene>
    <name evidence="3" type="ORF">GMA8713_02850</name>
</gene>
<dbReference type="InterPro" id="IPR053861">
    <property type="entry name" value="Phage_Mu_Gp45_N"/>
</dbReference>
<dbReference type="NCBIfam" id="TIGR01644">
    <property type="entry name" value="phage_P2_V"/>
    <property type="match status" value="1"/>
</dbReference>
<dbReference type="PIRSF" id="PIRSF012337">
    <property type="entry name" value="gp45"/>
    <property type="match status" value="1"/>
</dbReference>
<dbReference type="Pfam" id="PF06890">
    <property type="entry name" value="Phage_Mu_Gp45"/>
    <property type="match status" value="1"/>
</dbReference>
<sequence>MVTAFNRLLMPVKRRLQLMVDRAVLRIVSDSTQRQQLQIQTLAGETDSDIERWQNYGHTSVPPTGSEAITLALNGNRSNLIVICAEDKGVRLKDLQPGDSALYHAEGHFLKLTRDKTGELSADTLNISVKQVNITATESVVITTPTARFSNNVEIGGNCHVTGHVIGEQGGTFKGVKAESHKHKENGKDNLTDDPQ</sequence>
<dbReference type="OrthoDB" id="9802994at2"/>
<name>A0A128FAQ4_9GAMM</name>
<proteinExistence type="predicted"/>
<feature type="region of interest" description="Disordered" evidence="1">
    <location>
        <begin position="177"/>
        <end position="196"/>
    </location>
</feature>
<dbReference type="RefSeq" id="WP_062710994.1">
    <property type="nucleotide sequence ID" value="NZ_CAWRCI010000026.1"/>
</dbReference>
<keyword evidence="4" id="KW-1185">Reference proteome</keyword>
<evidence type="ECO:0000313" key="3">
    <source>
        <dbReference type="EMBL" id="CZF83879.1"/>
    </source>
</evidence>
<dbReference type="Proteomes" id="UP000073601">
    <property type="component" value="Unassembled WGS sequence"/>
</dbReference>
<protein>
    <submittedName>
        <fullName evidence="3">Bacteriophage Mu Gp45 protein</fullName>
    </submittedName>
</protein>